<dbReference type="EMBL" id="SMFZ01000002">
    <property type="protein sequence ID" value="TCK19978.1"/>
    <property type="molecule type" value="Genomic_DNA"/>
</dbReference>
<feature type="domain" description="Isochorismatase-like" evidence="2">
    <location>
        <begin position="23"/>
        <end position="159"/>
    </location>
</feature>
<evidence type="ECO:0000259" key="2">
    <source>
        <dbReference type="Pfam" id="PF00857"/>
    </source>
</evidence>
<dbReference type="PANTHER" id="PTHR43540:SF15">
    <property type="entry name" value="BLR5631 PROTEIN"/>
    <property type="match status" value="1"/>
</dbReference>
<reference evidence="3 4" key="1">
    <citation type="submission" date="2019-03" db="EMBL/GenBank/DDBJ databases">
        <title>Sequencing the genomes of 1000 actinobacteria strains.</title>
        <authorList>
            <person name="Klenk H.-P."/>
        </authorList>
    </citation>
    <scope>NUCLEOTIDE SEQUENCE [LARGE SCALE GENOMIC DNA]</scope>
    <source>
        <strain evidence="3 4">DSM 44969</strain>
    </source>
</reference>
<protein>
    <submittedName>
        <fullName evidence="3">Nicotinamidase-related amidase</fullName>
    </submittedName>
</protein>
<dbReference type="CDD" id="cd01014">
    <property type="entry name" value="nicotinamidase_related"/>
    <property type="match status" value="1"/>
</dbReference>
<organism evidence="3 4">
    <name type="scientific">Pseudonocardia endophytica</name>
    <dbReference type="NCBI Taxonomy" id="401976"/>
    <lineage>
        <taxon>Bacteria</taxon>
        <taxon>Bacillati</taxon>
        <taxon>Actinomycetota</taxon>
        <taxon>Actinomycetes</taxon>
        <taxon>Pseudonocardiales</taxon>
        <taxon>Pseudonocardiaceae</taxon>
        <taxon>Pseudonocardia</taxon>
    </lineage>
</organism>
<evidence type="ECO:0000256" key="1">
    <source>
        <dbReference type="ARBA" id="ARBA00022801"/>
    </source>
</evidence>
<keyword evidence="1" id="KW-0378">Hydrolase</keyword>
<sequence length="196" mass="20683">MSDLHTLRGLMGLPATPAPLSESALIMVDLQNTYAEGIMKLENVEPALDEAATLLDRARSAGAKIIHIQHDAGEGSPYDVRDRIGAIHDKVAPRDGETIIHKNFPSSFVQTNLQEELGDIQNLVLAGFMTHMCINSTARSGFSLGYAPTVVAAATATRALPNGNEEVPAAHVQAASLAALSDLPGIVVPDNKSVPD</sequence>
<dbReference type="InterPro" id="IPR000868">
    <property type="entry name" value="Isochorismatase-like_dom"/>
</dbReference>
<proteinExistence type="predicted"/>
<evidence type="ECO:0000313" key="3">
    <source>
        <dbReference type="EMBL" id="TCK19978.1"/>
    </source>
</evidence>
<dbReference type="RefSeq" id="WP_243653652.1">
    <property type="nucleotide sequence ID" value="NZ_SMFZ01000002.1"/>
</dbReference>
<keyword evidence="4" id="KW-1185">Reference proteome</keyword>
<dbReference type="SUPFAM" id="SSF52499">
    <property type="entry name" value="Isochorismatase-like hydrolases"/>
    <property type="match status" value="1"/>
</dbReference>
<dbReference type="InterPro" id="IPR050272">
    <property type="entry name" value="Isochorismatase-like_hydrls"/>
</dbReference>
<gene>
    <name evidence="3" type="ORF">EV378_3922</name>
</gene>
<dbReference type="Gene3D" id="3.40.50.850">
    <property type="entry name" value="Isochorismatase-like"/>
    <property type="match status" value="1"/>
</dbReference>
<name>A0A4R1HEF3_PSEEN</name>
<evidence type="ECO:0000313" key="4">
    <source>
        <dbReference type="Proteomes" id="UP000295560"/>
    </source>
</evidence>
<dbReference type="InterPro" id="IPR036380">
    <property type="entry name" value="Isochorismatase-like_sf"/>
</dbReference>
<comment type="caution">
    <text evidence="3">The sequence shown here is derived from an EMBL/GenBank/DDBJ whole genome shotgun (WGS) entry which is preliminary data.</text>
</comment>
<dbReference type="GO" id="GO:0016787">
    <property type="term" value="F:hydrolase activity"/>
    <property type="evidence" value="ECO:0007669"/>
    <property type="project" value="UniProtKB-KW"/>
</dbReference>
<dbReference type="Pfam" id="PF00857">
    <property type="entry name" value="Isochorismatase"/>
    <property type="match status" value="1"/>
</dbReference>
<dbReference type="AlphaFoldDB" id="A0A4R1HEF3"/>
<dbReference type="PANTHER" id="PTHR43540">
    <property type="entry name" value="PEROXYUREIDOACRYLATE/UREIDOACRYLATE AMIDOHYDROLASE-RELATED"/>
    <property type="match status" value="1"/>
</dbReference>
<dbReference type="Proteomes" id="UP000295560">
    <property type="component" value="Unassembled WGS sequence"/>
</dbReference>
<accession>A0A4R1HEF3</accession>